<reference evidence="2 3" key="1">
    <citation type="journal article" date="2018" name="Front. Plant Sci.">
        <title>Red Clover (Trifolium pratense) and Zigzag Clover (T. medium) - A Picture of Genomic Similarities and Differences.</title>
        <authorList>
            <person name="Dluhosova J."/>
            <person name="Istvanek J."/>
            <person name="Nedelnik J."/>
            <person name="Repkova J."/>
        </authorList>
    </citation>
    <scope>NUCLEOTIDE SEQUENCE [LARGE SCALE GENOMIC DNA]</scope>
    <source>
        <strain evidence="3">cv. 10/8</strain>
        <tissue evidence="2">Leaf</tissue>
    </source>
</reference>
<comment type="caution">
    <text evidence="2">The sequence shown here is derived from an EMBL/GenBank/DDBJ whole genome shotgun (WGS) entry which is preliminary data.</text>
</comment>
<keyword evidence="1" id="KW-1133">Transmembrane helix</keyword>
<organism evidence="2 3">
    <name type="scientific">Trifolium medium</name>
    <dbReference type="NCBI Taxonomy" id="97028"/>
    <lineage>
        <taxon>Eukaryota</taxon>
        <taxon>Viridiplantae</taxon>
        <taxon>Streptophyta</taxon>
        <taxon>Embryophyta</taxon>
        <taxon>Tracheophyta</taxon>
        <taxon>Spermatophyta</taxon>
        <taxon>Magnoliopsida</taxon>
        <taxon>eudicotyledons</taxon>
        <taxon>Gunneridae</taxon>
        <taxon>Pentapetalae</taxon>
        <taxon>rosids</taxon>
        <taxon>fabids</taxon>
        <taxon>Fabales</taxon>
        <taxon>Fabaceae</taxon>
        <taxon>Papilionoideae</taxon>
        <taxon>50 kb inversion clade</taxon>
        <taxon>NPAAA clade</taxon>
        <taxon>Hologalegina</taxon>
        <taxon>IRL clade</taxon>
        <taxon>Trifolieae</taxon>
        <taxon>Trifolium</taxon>
    </lineage>
</organism>
<dbReference type="Proteomes" id="UP000265520">
    <property type="component" value="Unassembled WGS sequence"/>
</dbReference>
<keyword evidence="1" id="KW-0472">Membrane</keyword>
<name>A0A392PMB2_9FABA</name>
<evidence type="ECO:0000313" key="2">
    <source>
        <dbReference type="EMBL" id="MCI12954.1"/>
    </source>
</evidence>
<evidence type="ECO:0000313" key="3">
    <source>
        <dbReference type="Proteomes" id="UP000265520"/>
    </source>
</evidence>
<keyword evidence="1" id="KW-0812">Transmembrane</keyword>
<feature type="transmembrane region" description="Helical" evidence="1">
    <location>
        <begin position="29"/>
        <end position="56"/>
    </location>
</feature>
<proteinExistence type="predicted"/>
<keyword evidence="3" id="KW-1185">Reference proteome</keyword>
<feature type="non-terminal residue" evidence="2">
    <location>
        <position position="1"/>
    </location>
</feature>
<dbReference type="EMBL" id="LXQA010086282">
    <property type="protein sequence ID" value="MCI12954.1"/>
    <property type="molecule type" value="Genomic_DNA"/>
</dbReference>
<evidence type="ECO:0000256" key="1">
    <source>
        <dbReference type="SAM" id="Phobius"/>
    </source>
</evidence>
<sequence>TRLEIHRLRRRRHRNPKLWKRKGRRTTRIFYAMYVSYIMAWTLSGFSATTVIIGIMGSV</sequence>
<accession>A0A392PMB2</accession>
<dbReference type="AlphaFoldDB" id="A0A392PMB2"/>
<protein>
    <submittedName>
        <fullName evidence="2">Uncharacterized protein</fullName>
    </submittedName>
</protein>